<feature type="region of interest" description="Disordered" evidence="1">
    <location>
        <begin position="1923"/>
        <end position="1982"/>
    </location>
</feature>
<feature type="compositionally biased region" description="Polar residues" evidence="1">
    <location>
        <begin position="2191"/>
        <end position="2207"/>
    </location>
</feature>
<feature type="compositionally biased region" description="Polar residues" evidence="1">
    <location>
        <begin position="293"/>
        <end position="305"/>
    </location>
</feature>
<feature type="region of interest" description="Disordered" evidence="1">
    <location>
        <begin position="1065"/>
        <end position="1119"/>
    </location>
</feature>
<feature type="region of interest" description="Disordered" evidence="1">
    <location>
        <begin position="1249"/>
        <end position="1277"/>
    </location>
</feature>
<feature type="compositionally biased region" description="Basic and acidic residues" evidence="1">
    <location>
        <begin position="1924"/>
        <end position="1936"/>
    </location>
</feature>
<organism evidence="2 3">
    <name type="scientific">Cryptotermes secundus</name>
    <dbReference type="NCBI Taxonomy" id="105785"/>
    <lineage>
        <taxon>Eukaryota</taxon>
        <taxon>Metazoa</taxon>
        <taxon>Ecdysozoa</taxon>
        <taxon>Arthropoda</taxon>
        <taxon>Hexapoda</taxon>
        <taxon>Insecta</taxon>
        <taxon>Pterygota</taxon>
        <taxon>Neoptera</taxon>
        <taxon>Polyneoptera</taxon>
        <taxon>Dictyoptera</taxon>
        <taxon>Blattodea</taxon>
        <taxon>Blattoidea</taxon>
        <taxon>Termitoidae</taxon>
        <taxon>Kalotermitidae</taxon>
        <taxon>Cryptotermitinae</taxon>
        <taxon>Cryptotermes</taxon>
    </lineage>
</organism>
<gene>
    <name evidence="2" type="ORF">B7P43_G04091</name>
</gene>
<feature type="compositionally biased region" description="Polar residues" evidence="1">
    <location>
        <begin position="560"/>
        <end position="570"/>
    </location>
</feature>
<feature type="compositionally biased region" description="Polar residues" evidence="1">
    <location>
        <begin position="1864"/>
        <end position="1875"/>
    </location>
</feature>
<evidence type="ECO:0000313" key="3">
    <source>
        <dbReference type="Proteomes" id="UP000235965"/>
    </source>
</evidence>
<dbReference type="EMBL" id="NEVH01007818">
    <property type="protein sequence ID" value="PNF35557.1"/>
    <property type="molecule type" value="Genomic_DNA"/>
</dbReference>
<feature type="region of interest" description="Disordered" evidence="1">
    <location>
        <begin position="2189"/>
        <end position="2218"/>
    </location>
</feature>
<comment type="caution">
    <text evidence="2">The sequence shown here is derived from an EMBL/GenBank/DDBJ whole genome shotgun (WGS) entry which is preliminary data.</text>
</comment>
<feature type="compositionally biased region" description="Polar residues" evidence="1">
    <location>
        <begin position="717"/>
        <end position="743"/>
    </location>
</feature>
<sequence length="2333" mass="260547">LLLVVISCTASQWSKPLATDNRRLSTASEDWVPVASACPSCLKEAKSKVVARQAEPLLQPPPAYQLSAQSAYIQQTLSAQQREIQNHFNAPGLLPTFTHKPEQFFNQQHYLAQTGSAGQQLVSPQLSHQQPSIIQQLTPPQLSHQQISASKQLVSPQLSNPLQSSTQQLTFPQSIHQQTSAAQQLLSPLPNHQQTSAGQQVVSPQPSYQQIPATQVSKEQPSAAQQLAAPHLNHRHEKVPQRTRRPPTSTTVGPAPQEEVQLLYVPVETLRQQQQAAALLQQQQQLTQEHLKSSSTTEHPSTTLEPYQPPLSVYMGPKGHNIKISDVVKVLKDAKTISVLDTVGPDSPQVFVGPSDLHTPEGYAKFELPYLSALESNRVERKVNKPPFFVAPLSFTPPPGYSKIPFPAPHVGSVVVSNVTENVLHEKIHTRKHYSLPPQLPPINPELASLVNSLQDQRHVLLVPQKQEAQHVGLETSTERYTRKKQSRQPYQDTEVTTTSARLPNKQTRHRFQQPSTQYQPVTVTTVQPQYLEKTRTRQPPYPEFEEQSKQSHHGLIQAEISTHKPQTAIRNPPRQPQYPEDTLSKEEYTKSQVHAYKTSPLSPQESLLRTLTPEYYNSQEESSTQQSQYVTSDATVPEKQAAYNVPPKEVQYPHLESVVITEQPTYTIPEGNIPTQQAKYTVTDTYVQPKYTTTRAEIPSRRPLNLEPYSGLPKYTTAQDISPQRETQYPVLESSTRPSQYETPVDVALRQPQHSELEKSAQRKPSIHMSQDYPVLETAAPVNTKYDIPKEQSPHREPQYTVLQVSAPAKSENYHTAQDILLRPESGDENIYKVSQHRFQYPSLDTANQQKTSKQTVTQEKVPSIQSQYQITKTAVTEKQPTYSTPQDIPSRDTQYTVSPETVQSQYPTLESEVLTDLILTTTTTAAPTRETPSRGRSRGRYRPSSSSTTTPAPRTRSPYSRGRRPVTRTTSETPDVPASADQINTFESSRQHPQKSQFETQRRDRTRTRSRGRSTTTTTVSPQYNRDLHQGDLYTPTTVAQHSRTDTVTENFLQFASVYQQQSPSGHVTHTQFPTGQPGFTQPPSSQLSQRHSGPIPQNQFSSSQVLNTHLPSGSNSGGKLTYIQIPNEQVSHSQIANEQGAFWQVPNRSESQQQISIGQTAHDEAPIHEVDYPQLHSGQSSHSQIQSEALNETQIQNAQIVRQHISSGQLSQSQVPNGHVVINQVPSENVRSTQLIREKAVYSQVPSSQSAVHKVPDYSDRQPVTSTGSKHLSSAPALSNIEVLQPDGIFLQELPVSTTQRQHSALPHTKHRTKEVSVVYQTTLPSQTLDGKYTGQGDPQLVTSNRGAKGQDGDVTEKPSFVRIRGRVRGRPRIVQQSGDQITTTATATPELQVTTVGRKQTNFLNRGSARKTQALTTTPPSETTTPFNDKVYTVRPSRRSQQSQTKLTTRARIRRPTRPPATTISTLTTPSDHRLNEVPDVFTTEVIPTARGIQISVQPQYDPVLQTQQKQQHHQSVEHYREPVQHYQPHEEYQAIQQHQVPVQQYQLDQHYQAIQRHQEPVQQHQLDQHYHSIPQHQVPVQQYRPSEQYHQQHQSVEHLRVADQTSLPSGNQARYGANDPERGEESQWSTRTLVHNSSNVIPNVSKYSNTQLEVATEVSVTTEGADSTTGTIASTTEAAPLLLTTLPGFSTTTEISSPVHSRRRGNWIRVRVRPQKDIFETAESQNLATVAEANQIPGESTFKQVAKNTGDQDVLENYSPTSSSSHGSSETHDATKEMTESSSAIEVLGHQGVTLNFQNVPSGFMKDNITVGIETKSPNNDTVTTDKEEPSLSLDSHGYENLDGISKHAVHKDAPGVTGPSSNVNSSNEGTTEKDVTKSVRIQDDYDNTDFSSWLVPPSSLYDMWNQEGSSELVAKFSRNQDKKDNGDQIYKKANSSWTIPSSSLKDSLTQDPPRMTTDPLSNKHDDDYDDDDSITTVSPEEMTTLWPEEQDSYGGSLLSSKAYYGKSGKDSDRNLNWGGYEDWWAKTYANHRPYYTDEQLKLPEETEKQLPDSTSIWDMAGFREYEDSDDSTDDVSRITNTSLSRKTTQITENSTAPSTLEDYPSYQVWEDLHKYYQSNKHSVKKANPQNLYSDKQVKLKDAETEPEVSSIPDVLAASPEDTLPGTDIPTAGNDVDMRQFHKMSTEQSDQSLTESTTSAHSNLKGVPSHSPATEASILSTSTKFAVPSSAENILSTESIPDENIIGTDKTISSESKKTPYHNEYSSESSVPLTSESSIKRTDTQSLMARILGTTTSTKISHETEICYRGRCIKTKTKDSDIDQFSTD</sequence>
<proteinExistence type="predicted"/>
<dbReference type="Proteomes" id="UP000235965">
    <property type="component" value="Unassembled WGS sequence"/>
</dbReference>
<feature type="compositionally biased region" description="Basic and acidic residues" evidence="1">
    <location>
        <begin position="1774"/>
        <end position="1784"/>
    </location>
</feature>
<feature type="region of interest" description="Disordered" evidence="1">
    <location>
        <begin position="698"/>
        <end position="745"/>
    </location>
</feature>
<feature type="region of interest" description="Disordered" evidence="1">
    <location>
        <begin position="532"/>
        <end position="583"/>
    </location>
</feature>
<feature type="compositionally biased region" description="Low complexity" evidence="1">
    <location>
        <begin position="1764"/>
        <end position="1773"/>
    </location>
</feature>
<feature type="compositionally biased region" description="Polar residues" evidence="1">
    <location>
        <begin position="1939"/>
        <end position="1956"/>
    </location>
</feature>
<feature type="compositionally biased region" description="Low complexity" evidence="1">
    <location>
        <begin position="199"/>
        <end position="210"/>
    </location>
</feature>
<feature type="compositionally biased region" description="Low complexity" evidence="1">
    <location>
        <begin position="944"/>
        <end position="962"/>
    </location>
</feature>
<accession>A0A2J7R411</accession>
<feature type="region of interest" description="Disordered" evidence="1">
    <location>
        <begin position="2241"/>
        <end position="2286"/>
    </location>
</feature>
<reference evidence="2 3" key="1">
    <citation type="submission" date="2017-12" db="EMBL/GenBank/DDBJ databases">
        <title>Hemimetabolous genomes reveal molecular basis of termite eusociality.</title>
        <authorList>
            <person name="Harrison M.C."/>
            <person name="Jongepier E."/>
            <person name="Robertson H.M."/>
            <person name="Arning N."/>
            <person name="Bitard-Feildel T."/>
            <person name="Chao H."/>
            <person name="Childers C.P."/>
            <person name="Dinh H."/>
            <person name="Doddapaneni H."/>
            <person name="Dugan S."/>
            <person name="Gowin J."/>
            <person name="Greiner C."/>
            <person name="Han Y."/>
            <person name="Hu H."/>
            <person name="Hughes D.S.T."/>
            <person name="Huylmans A.-K."/>
            <person name="Kemena C."/>
            <person name="Kremer L.P.M."/>
            <person name="Lee S.L."/>
            <person name="Lopez-Ezquerra A."/>
            <person name="Mallet L."/>
            <person name="Monroy-Kuhn J.M."/>
            <person name="Moser A."/>
            <person name="Murali S.C."/>
            <person name="Muzny D.M."/>
            <person name="Otani S."/>
            <person name="Piulachs M.-D."/>
            <person name="Poelchau M."/>
            <person name="Qu J."/>
            <person name="Schaub F."/>
            <person name="Wada-Katsumata A."/>
            <person name="Worley K.C."/>
            <person name="Xie Q."/>
            <person name="Ylla G."/>
            <person name="Poulsen M."/>
            <person name="Gibbs R.A."/>
            <person name="Schal C."/>
            <person name="Richards S."/>
            <person name="Belles X."/>
            <person name="Korb J."/>
            <person name="Bornberg-Bauer E."/>
        </authorList>
    </citation>
    <scope>NUCLEOTIDE SEQUENCE [LARGE SCALE GENOMIC DNA]</scope>
    <source>
        <tissue evidence="2">Whole body</tissue>
    </source>
</reference>
<keyword evidence="3" id="KW-1185">Reference proteome</keyword>
<feature type="region of interest" description="Disordered" evidence="1">
    <location>
        <begin position="288"/>
        <end position="308"/>
    </location>
</feature>
<dbReference type="OrthoDB" id="6382824at2759"/>
<feature type="compositionally biased region" description="Polar residues" evidence="1">
    <location>
        <begin position="878"/>
        <end position="910"/>
    </location>
</feature>
<feature type="compositionally biased region" description="Basic residues" evidence="1">
    <location>
        <begin position="232"/>
        <end position="245"/>
    </location>
</feature>
<feature type="compositionally biased region" description="Polar residues" evidence="1">
    <location>
        <begin position="138"/>
        <end position="198"/>
    </location>
</feature>
<feature type="region of interest" description="Disordered" evidence="1">
    <location>
        <begin position="470"/>
        <end position="518"/>
    </location>
</feature>
<feature type="compositionally biased region" description="Basic and acidic residues" evidence="1">
    <location>
        <begin position="1876"/>
        <end position="1885"/>
    </location>
</feature>
<evidence type="ECO:0000256" key="1">
    <source>
        <dbReference type="SAM" id="MobiDB-lite"/>
    </source>
</evidence>
<feature type="non-terminal residue" evidence="2">
    <location>
        <position position="1"/>
    </location>
</feature>
<evidence type="ECO:0000313" key="2">
    <source>
        <dbReference type="EMBL" id="PNF35557.1"/>
    </source>
</evidence>
<feature type="region of interest" description="Disordered" evidence="1">
    <location>
        <begin position="878"/>
        <end position="1034"/>
    </location>
</feature>
<feature type="region of interest" description="Disordered" evidence="1">
    <location>
        <begin position="1855"/>
        <end position="1885"/>
    </location>
</feature>
<name>A0A2J7R411_9NEOP</name>
<feature type="compositionally biased region" description="Polar residues" evidence="1">
    <location>
        <begin position="1589"/>
        <end position="1599"/>
    </location>
</feature>
<feature type="region of interest" description="Disordered" evidence="1">
    <location>
        <begin position="1589"/>
        <end position="1634"/>
    </location>
</feature>
<feature type="compositionally biased region" description="Polar residues" evidence="1">
    <location>
        <begin position="1265"/>
        <end position="1275"/>
    </location>
</feature>
<feature type="compositionally biased region" description="Polar residues" evidence="1">
    <location>
        <begin position="1608"/>
        <end position="1617"/>
    </location>
</feature>
<feature type="region of interest" description="Disordered" evidence="1">
    <location>
        <begin position="1758"/>
        <end position="1787"/>
    </location>
</feature>
<protein>
    <submittedName>
        <fullName evidence="2">Uncharacterized protein</fullName>
    </submittedName>
</protein>
<feature type="compositionally biased region" description="Low complexity" evidence="1">
    <location>
        <begin position="922"/>
        <end position="932"/>
    </location>
</feature>
<feature type="region of interest" description="Disordered" evidence="1">
    <location>
        <begin position="1818"/>
        <end position="1838"/>
    </location>
</feature>
<feature type="region of interest" description="Disordered" evidence="1">
    <location>
        <begin position="138"/>
        <end position="254"/>
    </location>
</feature>
<feature type="compositionally biased region" description="Polar residues" evidence="1">
    <location>
        <begin position="488"/>
        <end position="506"/>
    </location>
</feature>
<feature type="compositionally biased region" description="Polar residues" evidence="1">
    <location>
        <begin position="211"/>
        <end position="225"/>
    </location>
</feature>
<feature type="compositionally biased region" description="Low complexity" evidence="1">
    <location>
        <begin position="2269"/>
        <end position="2282"/>
    </location>
</feature>